<evidence type="ECO:0000256" key="2">
    <source>
        <dbReference type="ARBA" id="ARBA00022803"/>
    </source>
</evidence>
<dbReference type="Pfam" id="PF14559">
    <property type="entry name" value="TPR_19"/>
    <property type="match status" value="1"/>
</dbReference>
<keyword evidence="4" id="KW-0732">Signal</keyword>
<evidence type="ECO:0000256" key="4">
    <source>
        <dbReference type="SAM" id="SignalP"/>
    </source>
</evidence>
<feature type="repeat" description="TPR" evidence="3">
    <location>
        <begin position="39"/>
        <end position="72"/>
    </location>
</feature>
<evidence type="ECO:0000313" key="6">
    <source>
        <dbReference type="Proteomes" id="UP000536442"/>
    </source>
</evidence>
<dbReference type="PANTHER" id="PTHR45586">
    <property type="entry name" value="TPR REPEAT-CONTAINING PROTEIN PA4667"/>
    <property type="match status" value="1"/>
</dbReference>
<dbReference type="Pfam" id="PF13181">
    <property type="entry name" value="TPR_8"/>
    <property type="match status" value="1"/>
</dbReference>
<dbReference type="AlphaFoldDB" id="A0A851HSI8"/>
<dbReference type="SUPFAM" id="SSF48452">
    <property type="entry name" value="TPR-like"/>
    <property type="match status" value="3"/>
</dbReference>
<gene>
    <name evidence="5" type="ORF">HLV39_02840</name>
</gene>
<keyword evidence="1" id="KW-0677">Repeat</keyword>
<dbReference type="PROSITE" id="PS50005">
    <property type="entry name" value="TPR"/>
    <property type="match status" value="1"/>
</dbReference>
<feature type="signal peptide" evidence="4">
    <location>
        <begin position="1"/>
        <end position="28"/>
    </location>
</feature>
<evidence type="ECO:0000256" key="3">
    <source>
        <dbReference type="PROSITE-ProRule" id="PRU00339"/>
    </source>
</evidence>
<accession>A0A851HSI8</accession>
<dbReference type="InterPro" id="IPR051012">
    <property type="entry name" value="CellSynth/LPSAsmb/PSIAsmb"/>
</dbReference>
<dbReference type="PROSITE" id="PS51257">
    <property type="entry name" value="PROKAR_LIPOPROTEIN"/>
    <property type="match status" value="1"/>
</dbReference>
<evidence type="ECO:0000256" key="1">
    <source>
        <dbReference type="ARBA" id="ARBA00022737"/>
    </source>
</evidence>
<sequence>MATRKTTHKSLPGLVLTYSLLATLPLLGGCNNNTNSSEAMSHLTRADTYKDQGQYRSAVLEVKNAIQKDPDEVENTVRLANLYLQVGAAKQATEVLEPWLSEQPDAVALLLARAYVEQRKHLSATETLALHTPASPEEQLEASLIRAEILRTSGELAEAQALYDNLVTSHSSSTEAITGLLKTQTNMRKPEQVIETADRWLASNEQTAEVLYWKGLAQYRQNQLEASSDTLTDAVGILPTSDIFLPIRRSVLSALSRVLTEQGKITEAQIYNRVLAENTDTNAREQAEAAIAALKDGNFDEAKSILRDTLKTDPENEQAAMLLGAISAGTGQLEEGTQLLTENLDPETTSTQFIRAATMAQIDAGEREAALETLERAVKARPNDNELLAMHGILALSLPEHQASGVASLSKAISNEPDRVRFRLALARHYIRTDKPEQALGQLRMAFTSNPADWETTSAYLSVLIQQDEKQEAIEIRDSLLNGYGDHPRAVLLASLTDVRLGNQDEATKRLETLVEEGPQWQAPKIALASLYAQSGKREKAIDLLVDAATLTPGSIRPLQQAGRIYVQDHSVAEAKLWLDDIAKNHPELKQDTDTLKAVIAINQGDLSEARTTLSKWTDSESATAKRAYGQLLLAETQAAITNKQWAEARAKAAEAIALEPESLRLALLPVEIARMEGETEAALSALDAVEETHGEVAVTMLTRAKLLNEQKGATPAYEYLSERWDATQNPALMPALNRLAAIEDPEAQDHLTQRWLDAAPQSPAAHMARAGWLMSNNQEPAAVPLYEQILTQQPHNIAALNNLAWVLRKDDPERALQLARQANQIAPDSSAVLDTYGWILHLNGNHAEAKAMIEKALALSPENRDIEAHLETVKKRL</sequence>
<protein>
    <submittedName>
        <fullName evidence="5">Tetratricopeptide repeat protein</fullName>
    </submittedName>
</protein>
<dbReference type="EMBL" id="JABEVQ010000002">
    <property type="protein sequence ID" value="NWN90436.1"/>
    <property type="molecule type" value="Genomic_DNA"/>
</dbReference>
<dbReference type="SMART" id="SM00028">
    <property type="entry name" value="TPR"/>
    <property type="match status" value="8"/>
</dbReference>
<dbReference type="PANTHER" id="PTHR45586:SF1">
    <property type="entry name" value="LIPOPOLYSACCHARIDE ASSEMBLY PROTEIN B"/>
    <property type="match status" value="1"/>
</dbReference>
<comment type="caution">
    <text evidence="5">The sequence shown here is derived from an EMBL/GenBank/DDBJ whole genome shotgun (WGS) entry which is preliminary data.</text>
</comment>
<proteinExistence type="predicted"/>
<organism evidence="5 6">
    <name type="scientific">Marinobacter adhaerens</name>
    <dbReference type="NCBI Taxonomy" id="1033846"/>
    <lineage>
        <taxon>Bacteria</taxon>
        <taxon>Pseudomonadati</taxon>
        <taxon>Pseudomonadota</taxon>
        <taxon>Gammaproteobacteria</taxon>
        <taxon>Pseudomonadales</taxon>
        <taxon>Marinobacteraceae</taxon>
        <taxon>Marinobacter</taxon>
    </lineage>
</organism>
<name>A0A851HSI8_9GAMM</name>
<reference evidence="5 6" key="1">
    <citation type="submission" date="2020-03" db="EMBL/GenBank/DDBJ databases">
        <title>Metagenomic, metatranscriptomic, and metabolomic analyses revealed the key microbes and metabolic features during the fermentation of ganjang, Korean traditional soy sauce.</title>
        <authorList>
            <person name="Chun B.H."/>
            <person name="Jeon C.O."/>
        </authorList>
    </citation>
    <scope>NUCLEOTIDE SEQUENCE [LARGE SCALE GENOMIC DNA]</scope>
    <source>
        <strain evidence="5 6">KG14</strain>
    </source>
</reference>
<dbReference type="Pfam" id="PF13429">
    <property type="entry name" value="TPR_15"/>
    <property type="match status" value="1"/>
</dbReference>
<feature type="chain" id="PRO_5032867583" evidence="4">
    <location>
        <begin position="29"/>
        <end position="878"/>
    </location>
</feature>
<dbReference type="InterPro" id="IPR019734">
    <property type="entry name" value="TPR_rpt"/>
</dbReference>
<keyword evidence="6" id="KW-1185">Reference proteome</keyword>
<dbReference type="InterPro" id="IPR011990">
    <property type="entry name" value="TPR-like_helical_dom_sf"/>
</dbReference>
<keyword evidence="2 3" id="KW-0802">TPR repeat</keyword>
<evidence type="ECO:0000313" key="5">
    <source>
        <dbReference type="EMBL" id="NWN90436.1"/>
    </source>
</evidence>
<dbReference type="Proteomes" id="UP000536442">
    <property type="component" value="Unassembled WGS sequence"/>
</dbReference>
<dbReference type="Gene3D" id="1.25.40.10">
    <property type="entry name" value="Tetratricopeptide repeat domain"/>
    <property type="match status" value="5"/>
</dbReference>